<evidence type="ECO:0000256" key="5">
    <source>
        <dbReference type="ARBA" id="ARBA00022989"/>
    </source>
</evidence>
<reference evidence="9 10" key="1">
    <citation type="submission" date="2019-10" db="EMBL/GenBank/DDBJ databases">
        <title>The completed genome of Lactobacillus harbinensis M1.</title>
        <authorList>
            <person name="Zheng Y."/>
        </authorList>
    </citation>
    <scope>NUCLEOTIDE SEQUENCE [LARGE SCALE GENOMIC DNA]</scope>
    <source>
        <strain evidence="9 10">M1</strain>
    </source>
</reference>
<keyword evidence="9" id="KW-0808">Transferase</keyword>
<evidence type="ECO:0000256" key="4">
    <source>
        <dbReference type="ARBA" id="ARBA00022692"/>
    </source>
</evidence>
<evidence type="ECO:0000256" key="3">
    <source>
        <dbReference type="ARBA" id="ARBA00022475"/>
    </source>
</evidence>
<dbReference type="AlphaFoldDB" id="A0A5P8M6W4"/>
<comment type="subcellular location">
    <subcellularLocation>
        <location evidence="1">Cell membrane</location>
        <topology evidence="1">Multi-pass membrane protein</topology>
    </subcellularLocation>
</comment>
<proteinExistence type="inferred from homology"/>
<name>A0A5P8M6W4_9LACO</name>
<dbReference type="GO" id="GO:0005886">
    <property type="term" value="C:plasma membrane"/>
    <property type="evidence" value="ECO:0007669"/>
    <property type="project" value="UniProtKB-SubCell"/>
</dbReference>
<comment type="similarity">
    <text evidence="2">Belongs to the acyltransferase 3 family.</text>
</comment>
<dbReference type="Proteomes" id="UP000326779">
    <property type="component" value="Chromosome"/>
</dbReference>
<dbReference type="RefSeq" id="WP_152261196.1">
    <property type="nucleotide sequence ID" value="NZ_CP045143.1"/>
</dbReference>
<sequence>MAKHKIIYIDVIRVMSMLGVVLLHVSAYPLRHALGSGSWHLANVLTTLASPSVPLFFMISGAMVLASPHTDDIRYVWRERMLTLFVPFLVWSIIAILVYQRHGGVLTLANFWQTFVSIPTQGAAVALWFMYPLFVLYALSPLLKKLIDAGGNQLLGYALGIWLITNSLLPSIAALLPMPYKNFFLLSNDWRLVGGYLGYFLLGYALYKWQPKLSTSQLTLIILALIAVISAATWAVTMHTAVYDERFKGYTTFLMVLLSASLFLLCKSMGEKLPGWLAWGAETLSPLTYGVYLIHNLIVLVITDPLYIRHALPFYLQLPLNFIIAVTLSMFTIGICTKIPVVRWVFTGIRKRSAA</sequence>
<protein>
    <submittedName>
        <fullName evidence="9">Acyltransferase family protein</fullName>
    </submittedName>
</protein>
<dbReference type="GO" id="GO:0016413">
    <property type="term" value="F:O-acetyltransferase activity"/>
    <property type="evidence" value="ECO:0007669"/>
    <property type="project" value="TreeGrafter"/>
</dbReference>
<keyword evidence="5 7" id="KW-1133">Transmembrane helix</keyword>
<feature type="transmembrane region" description="Helical" evidence="7">
    <location>
        <begin position="190"/>
        <end position="207"/>
    </location>
</feature>
<evidence type="ECO:0000256" key="6">
    <source>
        <dbReference type="ARBA" id="ARBA00023136"/>
    </source>
</evidence>
<organism evidence="9 10">
    <name type="scientific">Schleiferilactobacillus harbinensis</name>
    <dbReference type="NCBI Taxonomy" id="304207"/>
    <lineage>
        <taxon>Bacteria</taxon>
        <taxon>Bacillati</taxon>
        <taxon>Bacillota</taxon>
        <taxon>Bacilli</taxon>
        <taxon>Lactobacillales</taxon>
        <taxon>Lactobacillaceae</taxon>
        <taxon>Schleiferilactobacillus</taxon>
    </lineage>
</organism>
<evidence type="ECO:0000259" key="8">
    <source>
        <dbReference type="Pfam" id="PF01757"/>
    </source>
</evidence>
<dbReference type="PANTHER" id="PTHR40074">
    <property type="entry name" value="O-ACETYLTRANSFERASE WECH"/>
    <property type="match status" value="1"/>
</dbReference>
<evidence type="ECO:0000313" key="9">
    <source>
        <dbReference type="EMBL" id="QFR24213.1"/>
    </source>
</evidence>
<dbReference type="KEGG" id="lhb:D1010_12930"/>
<keyword evidence="9" id="KW-0012">Acyltransferase</keyword>
<feature type="transmembrane region" description="Helical" evidence="7">
    <location>
        <begin position="81"/>
        <end position="100"/>
    </location>
</feature>
<evidence type="ECO:0000256" key="2">
    <source>
        <dbReference type="ARBA" id="ARBA00007400"/>
    </source>
</evidence>
<feature type="transmembrane region" description="Helical" evidence="7">
    <location>
        <begin position="7"/>
        <end position="28"/>
    </location>
</feature>
<dbReference type="EMBL" id="CP045143">
    <property type="protein sequence ID" value="QFR24213.1"/>
    <property type="molecule type" value="Genomic_DNA"/>
</dbReference>
<dbReference type="Pfam" id="PF01757">
    <property type="entry name" value="Acyl_transf_3"/>
    <property type="match status" value="1"/>
</dbReference>
<dbReference type="GO" id="GO:0009246">
    <property type="term" value="P:enterobacterial common antigen biosynthetic process"/>
    <property type="evidence" value="ECO:0007669"/>
    <property type="project" value="TreeGrafter"/>
</dbReference>
<evidence type="ECO:0000256" key="7">
    <source>
        <dbReference type="SAM" id="Phobius"/>
    </source>
</evidence>
<keyword evidence="3" id="KW-1003">Cell membrane</keyword>
<accession>A0A5P8M6W4</accession>
<feature type="transmembrane region" description="Helical" evidence="7">
    <location>
        <begin position="249"/>
        <end position="266"/>
    </location>
</feature>
<feature type="transmembrane region" description="Helical" evidence="7">
    <location>
        <begin position="154"/>
        <end position="178"/>
    </location>
</feature>
<keyword evidence="6 7" id="KW-0472">Membrane</keyword>
<feature type="domain" description="Acyltransferase 3" evidence="8">
    <location>
        <begin position="7"/>
        <end position="334"/>
    </location>
</feature>
<dbReference type="PANTHER" id="PTHR40074:SF2">
    <property type="entry name" value="O-ACETYLTRANSFERASE WECH"/>
    <property type="match status" value="1"/>
</dbReference>
<feature type="transmembrane region" description="Helical" evidence="7">
    <location>
        <begin position="219"/>
        <end position="237"/>
    </location>
</feature>
<evidence type="ECO:0000256" key="1">
    <source>
        <dbReference type="ARBA" id="ARBA00004651"/>
    </source>
</evidence>
<feature type="transmembrane region" description="Helical" evidence="7">
    <location>
        <begin position="120"/>
        <end position="142"/>
    </location>
</feature>
<feature type="transmembrane region" description="Helical" evidence="7">
    <location>
        <begin position="48"/>
        <end position="69"/>
    </location>
</feature>
<gene>
    <name evidence="9" type="ORF">D1010_12930</name>
</gene>
<feature type="transmembrane region" description="Helical" evidence="7">
    <location>
        <begin position="320"/>
        <end position="346"/>
    </location>
</feature>
<dbReference type="InterPro" id="IPR002656">
    <property type="entry name" value="Acyl_transf_3_dom"/>
</dbReference>
<feature type="transmembrane region" description="Helical" evidence="7">
    <location>
        <begin position="287"/>
        <end position="308"/>
    </location>
</feature>
<keyword evidence="4 7" id="KW-0812">Transmembrane</keyword>
<evidence type="ECO:0000313" key="10">
    <source>
        <dbReference type="Proteomes" id="UP000326779"/>
    </source>
</evidence>